<comment type="caution">
    <text evidence="3">The sequence shown here is derived from an EMBL/GenBank/DDBJ whole genome shotgun (WGS) entry which is preliminary data.</text>
</comment>
<dbReference type="InterPro" id="IPR019734">
    <property type="entry name" value="TPR_rpt"/>
</dbReference>
<feature type="signal peptide" evidence="2">
    <location>
        <begin position="1"/>
        <end position="21"/>
    </location>
</feature>
<sequence>MTNRLAALPLALMLAACSVTGGGENGGAMSSAVEPSLRAAALAAEAGRDYRGAVQHLSTIYQRRPDDSGLGIALARNLRYSGQGQAAADLLQAHLARQGRDAEILLELGKDYLAADRTGLAIRTLEEARGMIPGNWEVHSTLGVALDSQGHAAEAQAAYARALEITPDNAAVLNNLGLSQALSGQLDAALATLARAADLPAATAQVRQNLALLLALKGDGAEAERLARRDLNPEQARINAEMLRALAAATRR</sequence>
<organism evidence="3 4">
    <name type="scientific">Paramagnetospirillum caucaseum</name>
    <dbReference type="NCBI Taxonomy" id="1244869"/>
    <lineage>
        <taxon>Bacteria</taxon>
        <taxon>Pseudomonadati</taxon>
        <taxon>Pseudomonadota</taxon>
        <taxon>Alphaproteobacteria</taxon>
        <taxon>Rhodospirillales</taxon>
        <taxon>Magnetospirillaceae</taxon>
        <taxon>Paramagnetospirillum</taxon>
    </lineage>
</organism>
<dbReference type="RefSeq" id="WP_008619953.1">
    <property type="nucleotide sequence ID" value="NZ_AONQ01000056.1"/>
</dbReference>
<dbReference type="InterPro" id="IPR011990">
    <property type="entry name" value="TPR-like_helical_dom_sf"/>
</dbReference>
<dbReference type="PROSITE" id="PS50005">
    <property type="entry name" value="TPR"/>
    <property type="match status" value="1"/>
</dbReference>
<dbReference type="AlphaFoldDB" id="M2Z2W3"/>
<feature type="repeat" description="TPR" evidence="1">
    <location>
        <begin position="136"/>
        <end position="169"/>
    </location>
</feature>
<evidence type="ECO:0000256" key="2">
    <source>
        <dbReference type="SAM" id="SignalP"/>
    </source>
</evidence>
<accession>M2Z2W3</accession>
<dbReference type="STRING" id="1244869.H261_17213"/>
<feature type="chain" id="PRO_5004030614" evidence="2">
    <location>
        <begin position="22"/>
        <end position="252"/>
    </location>
</feature>
<name>M2Z2W3_9PROT</name>
<protein>
    <submittedName>
        <fullName evidence="3">Flp pilus assembly protein TadD</fullName>
    </submittedName>
</protein>
<evidence type="ECO:0000313" key="3">
    <source>
        <dbReference type="EMBL" id="EME68660.1"/>
    </source>
</evidence>
<dbReference type="OrthoDB" id="422579at2"/>
<reference evidence="3 4" key="1">
    <citation type="journal article" date="2014" name="Genome Announc.">
        <title>Draft Genome Sequence of Magnetospirillum sp. Strain SO-1, a Freshwater Magnetotactic Bacterium Isolated from the Ol'khovka River, Russia.</title>
        <authorList>
            <person name="Grouzdev D.S."/>
            <person name="Dziuba M.V."/>
            <person name="Sukhacheva M.S."/>
            <person name="Mardanov A.V."/>
            <person name="Beletskiy A.V."/>
            <person name="Kuznetsov B.B."/>
            <person name="Skryabin K.G."/>
        </authorList>
    </citation>
    <scope>NUCLEOTIDE SEQUENCE [LARGE SCALE GENOMIC DNA]</scope>
    <source>
        <strain evidence="3 4">SO-1</strain>
    </source>
</reference>
<keyword evidence="4" id="KW-1185">Reference proteome</keyword>
<dbReference type="SMART" id="SM00028">
    <property type="entry name" value="TPR"/>
    <property type="match status" value="3"/>
</dbReference>
<dbReference type="PATRIC" id="fig|1244869.3.peg.3452"/>
<evidence type="ECO:0000256" key="1">
    <source>
        <dbReference type="PROSITE-ProRule" id="PRU00339"/>
    </source>
</evidence>
<dbReference type="SUPFAM" id="SSF48452">
    <property type="entry name" value="TPR-like"/>
    <property type="match status" value="1"/>
</dbReference>
<dbReference type="eggNOG" id="COG5010">
    <property type="taxonomic scope" value="Bacteria"/>
</dbReference>
<keyword evidence="2" id="KW-0732">Signal</keyword>
<dbReference type="Gene3D" id="1.25.40.10">
    <property type="entry name" value="Tetratricopeptide repeat domain"/>
    <property type="match status" value="1"/>
</dbReference>
<dbReference type="Pfam" id="PF14559">
    <property type="entry name" value="TPR_19"/>
    <property type="match status" value="1"/>
</dbReference>
<proteinExistence type="predicted"/>
<dbReference type="Proteomes" id="UP000011744">
    <property type="component" value="Unassembled WGS sequence"/>
</dbReference>
<gene>
    <name evidence="3" type="ORF">H261_17213</name>
</gene>
<keyword evidence="1" id="KW-0802">TPR repeat</keyword>
<dbReference type="EMBL" id="AONQ01000056">
    <property type="protein sequence ID" value="EME68660.1"/>
    <property type="molecule type" value="Genomic_DNA"/>
</dbReference>
<dbReference type="PROSITE" id="PS51257">
    <property type="entry name" value="PROKAR_LIPOPROTEIN"/>
    <property type="match status" value="1"/>
</dbReference>
<evidence type="ECO:0000313" key="4">
    <source>
        <dbReference type="Proteomes" id="UP000011744"/>
    </source>
</evidence>